<evidence type="ECO:0000313" key="1">
    <source>
        <dbReference type="EMBL" id="CAG8699592.1"/>
    </source>
</evidence>
<reference evidence="1" key="1">
    <citation type="submission" date="2021-06" db="EMBL/GenBank/DDBJ databases">
        <authorList>
            <person name="Kallberg Y."/>
            <person name="Tangrot J."/>
            <person name="Rosling A."/>
        </authorList>
    </citation>
    <scope>NUCLEOTIDE SEQUENCE</scope>
    <source>
        <strain evidence="1">28 12/20/2015</strain>
    </source>
</reference>
<name>A0ACA9PBH9_9GLOM</name>
<dbReference type="EMBL" id="CAJVPW010022989">
    <property type="protein sequence ID" value="CAG8699592.1"/>
    <property type="molecule type" value="Genomic_DNA"/>
</dbReference>
<dbReference type="Proteomes" id="UP000789366">
    <property type="component" value="Unassembled WGS sequence"/>
</dbReference>
<comment type="caution">
    <text evidence="1">The sequence shown here is derived from an EMBL/GenBank/DDBJ whole genome shotgun (WGS) entry which is preliminary data.</text>
</comment>
<feature type="non-terminal residue" evidence="1">
    <location>
        <position position="210"/>
    </location>
</feature>
<gene>
    <name evidence="1" type="ORF">SPELUC_LOCUS11205</name>
</gene>
<feature type="non-terminal residue" evidence="1">
    <location>
        <position position="1"/>
    </location>
</feature>
<evidence type="ECO:0000313" key="2">
    <source>
        <dbReference type="Proteomes" id="UP000789366"/>
    </source>
</evidence>
<protein>
    <submittedName>
        <fullName evidence="1">9227_t:CDS:1</fullName>
    </submittedName>
</protein>
<accession>A0ACA9PBH9</accession>
<sequence>MTHFIRDFLAIDCEFIETEVSAGSITVFSKHPAQVTLTDYYGNVVLNKYIRPDEDIGLWRASPTFKILLRNNGSRFEEVQSEVIETINDKALKLDLPKNKLRDVSLCKRFAHETSTTNGSKSLKTIVKEELNRDIQLHTKHDAAEDAIATMELFVKFRELWQEMVPKKDYTKRWLTTTAALISCPTTPPSSSELPSSSEPQCPTASIPPP</sequence>
<proteinExistence type="predicted"/>
<keyword evidence="2" id="KW-1185">Reference proteome</keyword>
<organism evidence="1 2">
    <name type="scientific">Cetraspora pellucida</name>
    <dbReference type="NCBI Taxonomy" id="1433469"/>
    <lineage>
        <taxon>Eukaryota</taxon>
        <taxon>Fungi</taxon>
        <taxon>Fungi incertae sedis</taxon>
        <taxon>Mucoromycota</taxon>
        <taxon>Glomeromycotina</taxon>
        <taxon>Glomeromycetes</taxon>
        <taxon>Diversisporales</taxon>
        <taxon>Gigasporaceae</taxon>
        <taxon>Cetraspora</taxon>
    </lineage>
</organism>